<keyword evidence="5" id="KW-1185">Reference proteome</keyword>
<evidence type="ECO:0000256" key="3">
    <source>
        <dbReference type="PROSITE-ProRule" id="PRU00023"/>
    </source>
</evidence>
<dbReference type="EMBL" id="JAULSU010000003">
    <property type="protein sequence ID" value="KAK0622946.1"/>
    <property type="molecule type" value="Genomic_DNA"/>
</dbReference>
<dbReference type="PROSITE" id="PS50088">
    <property type="entry name" value="ANK_REPEAT"/>
    <property type="match status" value="2"/>
</dbReference>
<keyword evidence="2 3" id="KW-0040">ANK repeat</keyword>
<dbReference type="InterPro" id="IPR002110">
    <property type="entry name" value="Ankyrin_rpt"/>
</dbReference>
<proteinExistence type="predicted"/>
<evidence type="ECO:0000256" key="1">
    <source>
        <dbReference type="ARBA" id="ARBA00022737"/>
    </source>
</evidence>
<evidence type="ECO:0000256" key="2">
    <source>
        <dbReference type="ARBA" id="ARBA00023043"/>
    </source>
</evidence>
<evidence type="ECO:0000313" key="4">
    <source>
        <dbReference type="EMBL" id="KAK0622946.1"/>
    </source>
</evidence>
<feature type="repeat" description="ANK" evidence="3">
    <location>
        <begin position="326"/>
        <end position="358"/>
    </location>
</feature>
<dbReference type="PANTHER" id="PTHR24126:SF14">
    <property type="entry name" value="ANK_REP_REGION DOMAIN-CONTAINING PROTEIN"/>
    <property type="match status" value="1"/>
</dbReference>
<dbReference type="SMART" id="SM00248">
    <property type="entry name" value="ANK"/>
    <property type="match status" value="3"/>
</dbReference>
<dbReference type="SUPFAM" id="SSF48403">
    <property type="entry name" value="Ankyrin repeat"/>
    <property type="match status" value="1"/>
</dbReference>
<organism evidence="4 5">
    <name type="scientific">Immersiella caudata</name>
    <dbReference type="NCBI Taxonomy" id="314043"/>
    <lineage>
        <taxon>Eukaryota</taxon>
        <taxon>Fungi</taxon>
        <taxon>Dikarya</taxon>
        <taxon>Ascomycota</taxon>
        <taxon>Pezizomycotina</taxon>
        <taxon>Sordariomycetes</taxon>
        <taxon>Sordariomycetidae</taxon>
        <taxon>Sordariales</taxon>
        <taxon>Lasiosphaeriaceae</taxon>
        <taxon>Immersiella</taxon>
    </lineage>
</organism>
<dbReference type="PROSITE" id="PS50297">
    <property type="entry name" value="ANK_REP_REGION"/>
    <property type="match status" value="1"/>
</dbReference>
<accession>A0AA39WWQ6</accession>
<name>A0AA39WWQ6_9PEZI</name>
<comment type="caution">
    <text evidence="4">The sequence shown here is derived from an EMBL/GenBank/DDBJ whole genome shotgun (WGS) entry which is preliminary data.</text>
</comment>
<protein>
    <submittedName>
        <fullName evidence="4">Ankyrin repeat-containing domain protein</fullName>
    </submittedName>
</protein>
<feature type="repeat" description="ANK" evidence="3">
    <location>
        <begin position="250"/>
        <end position="279"/>
    </location>
</feature>
<dbReference type="Pfam" id="PF12796">
    <property type="entry name" value="Ank_2"/>
    <property type="match status" value="1"/>
</dbReference>
<dbReference type="AlphaFoldDB" id="A0AA39WWQ6"/>
<dbReference type="InterPro" id="IPR036770">
    <property type="entry name" value="Ankyrin_rpt-contain_sf"/>
</dbReference>
<gene>
    <name evidence="4" type="ORF">B0T14DRAFT_158021</name>
</gene>
<dbReference type="Gene3D" id="1.25.40.20">
    <property type="entry name" value="Ankyrin repeat-containing domain"/>
    <property type="match status" value="2"/>
</dbReference>
<reference evidence="4" key="1">
    <citation type="submission" date="2023-06" db="EMBL/GenBank/DDBJ databases">
        <title>Genome-scale phylogeny and comparative genomics of the fungal order Sordariales.</title>
        <authorList>
            <consortium name="Lawrence Berkeley National Laboratory"/>
            <person name="Hensen N."/>
            <person name="Bonometti L."/>
            <person name="Westerberg I."/>
            <person name="Brannstrom I.O."/>
            <person name="Guillou S."/>
            <person name="Cros-Aarteil S."/>
            <person name="Calhoun S."/>
            <person name="Haridas S."/>
            <person name="Kuo A."/>
            <person name="Mondo S."/>
            <person name="Pangilinan J."/>
            <person name="Riley R."/>
            <person name="Labutti K."/>
            <person name="Andreopoulos B."/>
            <person name="Lipzen A."/>
            <person name="Chen C."/>
            <person name="Yanf M."/>
            <person name="Daum C."/>
            <person name="Ng V."/>
            <person name="Clum A."/>
            <person name="Steindorff A."/>
            <person name="Ohm R."/>
            <person name="Martin F."/>
            <person name="Silar P."/>
            <person name="Natvig D."/>
            <person name="Lalanne C."/>
            <person name="Gautier V."/>
            <person name="Ament-Velasquez S.L."/>
            <person name="Kruys A."/>
            <person name="Hutchinson M.I."/>
            <person name="Powell A.J."/>
            <person name="Barry K."/>
            <person name="Miller A.N."/>
            <person name="Grigoriev I.V."/>
            <person name="Debuchy R."/>
            <person name="Gladieux P."/>
            <person name="Thoren M.H."/>
            <person name="Johannesson H."/>
        </authorList>
    </citation>
    <scope>NUCLEOTIDE SEQUENCE</scope>
    <source>
        <strain evidence="4">CBS 606.72</strain>
    </source>
</reference>
<dbReference type="PANTHER" id="PTHR24126">
    <property type="entry name" value="ANKYRIN REPEAT, PH AND SEC7 DOMAIN CONTAINING PROTEIN SECG-RELATED"/>
    <property type="match status" value="1"/>
</dbReference>
<evidence type="ECO:0000313" key="5">
    <source>
        <dbReference type="Proteomes" id="UP001175000"/>
    </source>
</evidence>
<dbReference type="Proteomes" id="UP001175000">
    <property type="component" value="Unassembled WGS sequence"/>
</dbReference>
<sequence length="371" mass="41058">MTGKSTLMKHTLSHGQKTLGAGYPPSHTSSTLAEIHSRKRGLVFCARWYGSCPTMNRRRKRSSFRHTMRSQKSRVQFIHDSVRNFSSRINGYRDWIKAWRQTFWATAMTVSRNVEDYPFLYHATLYFLHHNNEAAERGVNQLKFLRQLRGPGGDVGFPPQVFAALLRQRLSKRYPRLLPQEAAASDSIARPLSSLTVSTRAGELIDGKDFEDRPGIILCAHWPVKTLEGLAKSLVSDWADPNAQAGIYGNALQIAAMQDHKRIVEMLLGNGADVNARGGLHGTALHGAVAALMAHVGEGEEVVEKLLAMRADVDANGADVNLQQGIGITRLEVAISKWQTDIVKMLVAEGADVHVQGQHYLCAGKARFDGL</sequence>
<keyword evidence="1" id="KW-0677">Repeat</keyword>